<accession>A0ABT1Y975</accession>
<evidence type="ECO:0000313" key="5">
    <source>
        <dbReference type="Proteomes" id="UP001524944"/>
    </source>
</evidence>
<keyword evidence="2 4" id="KW-0378">Hydrolase</keyword>
<evidence type="ECO:0000256" key="1">
    <source>
        <dbReference type="ARBA" id="ARBA00006336"/>
    </source>
</evidence>
<dbReference type="EMBL" id="JANPWE010000009">
    <property type="protein sequence ID" value="MCR6546655.1"/>
    <property type="molecule type" value="Genomic_DNA"/>
</dbReference>
<dbReference type="SUPFAM" id="SSF52499">
    <property type="entry name" value="Isochorismatase-like hydrolases"/>
    <property type="match status" value="1"/>
</dbReference>
<name>A0ABT1Y975_9FIRM</name>
<protein>
    <submittedName>
        <fullName evidence="4">Cysteine hydrolase family protein</fullName>
    </submittedName>
</protein>
<comment type="similarity">
    <text evidence="1">Belongs to the isochorismatase family.</text>
</comment>
<dbReference type="InterPro" id="IPR036380">
    <property type="entry name" value="Isochorismatase-like_sf"/>
</dbReference>
<dbReference type="PANTHER" id="PTHR43540">
    <property type="entry name" value="PEROXYUREIDOACRYLATE/UREIDOACRYLATE AMIDOHYDROLASE-RELATED"/>
    <property type="match status" value="1"/>
</dbReference>
<sequence>MNAYFDNVKKPVTDKILQDLYLDANKTAVITIDMYNGHLSEDPDCPCPALRGREIIEPINNFTAACRELEVPVIHVRSTLRKDGSDDIKGNISAWRLVFPMTVGPIPGIEQHALEGSKWTEFAVDVRDSDYIVNGKKRLSAFYPTDLELLLRNLHKETIVLLGAMTDCCVLNTAFDGANRDFRIVLPQDLTRGSEHLEEAACRIVSLHLGLVVDSSELLEEWRNQKSKR</sequence>
<dbReference type="Proteomes" id="UP001524944">
    <property type="component" value="Unassembled WGS sequence"/>
</dbReference>
<proteinExistence type="inferred from homology"/>
<dbReference type="RefSeq" id="WP_089610883.1">
    <property type="nucleotide sequence ID" value="NZ_CP022121.1"/>
</dbReference>
<reference evidence="4 5" key="1">
    <citation type="submission" date="2022-08" db="EMBL/GenBank/DDBJ databases">
        <title>Proteogenomics of the novel Dehalobacterium formicoaceticum strain EZ94 highlights a key role of methyltransferases during anaerobic dichloromethane degradation.</title>
        <authorList>
            <person name="Wasmund K."/>
        </authorList>
    </citation>
    <scope>NUCLEOTIDE SEQUENCE [LARGE SCALE GENOMIC DNA]</scope>
    <source>
        <strain evidence="4 5">EZ94</strain>
    </source>
</reference>
<dbReference type="PANTHER" id="PTHR43540:SF6">
    <property type="entry name" value="ISOCHORISMATASE-LIKE DOMAIN-CONTAINING PROTEIN"/>
    <property type="match status" value="1"/>
</dbReference>
<evidence type="ECO:0000259" key="3">
    <source>
        <dbReference type="Pfam" id="PF00857"/>
    </source>
</evidence>
<comment type="caution">
    <text evidence="4">The sequence shown here is derived from an EMBL/GenBank/DDBJ whole genome shotgun (WGS) entry which is preliminary data.</text>
</comment>
<gene>
    <name evidence="4" type="ORF">NVS47_14225</name>
</gene>
<dbReference type="InterPro" id="IPR000868">
    <property type="entry name" value="Isochorismatase-like_dom"/>
</dbReference>
<dbReference type="GO" id="GO:0016787">
    <property type="term" value="F:hydrolase activity"/>
    <property type="evidence" value="ECO:0007669"/>
    <property type="project" value="UniProtKB-KW"/>
</dbReference>
<feature type="domain" description="Isochorismatase-like" evidence="3">
    <location>
        <begin position="27"/>
        <end position="210"/>
    </location>
</feature>
<organism evidence="4 5">
    <name type="scientific">Dehalobacterium formicoaceticum</name>
    <dbReference type="NCBI Taxonomy" id="51515"/>
    <lineage>
        <taxon>Bacteria</taxon>
        <taxon>Bacillati</taxon>
        <taxon>Bacillota</taxon>
        <taxon>Clostridia</taxon>
        <taxon>Eubacteriales</taxon>
        <taxon>Peptococcaceae</taxon>
        <taxon>Dehalobacterium</taxon>
    </lineage>
</organism>
<dbReference type="InterPro" id="IPR050272">
    <property type="entry name" value="Isochorismatase-like_hydrls"/>
</dbReference>
<dbReference type="CDD" id="cd00431">
    <property type="entry name" value="cysteine_hydrolases"/>
    <property type="match status" value="1"/>
</dbReference>
<evidence type="ECO:0000313" key="4">
    <source>
        <dbReference type="EMBL" id="MCR6546655.1"/>
    </source>
</evidence>
<evidence type="ECO:0000256" key="2">
    <source>
        <dbReference type="ARBA" id="ARBA00022801"/>
    </source>
</evidence>
<dbReference type="Gene3D" id="3.40.50.850">
    <property type="entry name" value="Isochorismatase-like"/>
    <property type="match status" value="1"/>
</dbReference>
<dbReference type="Pfam" id="PF00857">
    <property type="entry name" value="Isochorismatase"/>
    <property type="match status" value="1"/>
</dbReference>
<keyword evidence="5" id="KW-1185">Reference proteome</keyword>